<organism evidence="9 10">
    <name type="scientific">Streptomyces rapamycinicus (strain ATCC 29253 / DSM 41530 / NRRL 5491 / AYB-994)</name>
    <name type="common">Streptomyces hygroscopicus (strain ATCC 29253)</name>
    <dbReference type="NCBI Taxonomy" id="1343740"/>
    <lineage>
        <taxon>Bacteria</taxon>
        <taxon>Bacillati</taxon>
        <taxon>Actinomycetota</taxon>
        <taxon>Actinomycetes</taxon>
        <taxon>Kitasatosporales</taxon>
        <taxon>Streptomycetaceae</taxon>
        <taxon>Streptomyces</taxon>
        <taxon>Streptomyces violaceusniger group</taxon>
    </lineage>
</organism>
<dbReference type="EMBL" id="QYCY01000001">
    <property type="protein sequence ID" value="RLV80209.1"/>
    <property type="molecule type" value="Genomic_DNA"/>
</dbReference>
<dbReference type="InterPro" id="IPR038377">
    <property type="entry name" value="Na/Glc_symporter_sf"/>
</dbReference>
<dbReference type="GO" id="GO:0022857">
    <property type="term" value="F:transmembrane transporter activity"/>
    <property type="evidence" value="ECO:0007669"/>
    <property type="project" value="InterPro"/>
</dbReference>
<dbReference type="Proteomes" id="UP000281594">
    <property type="component" value="Unassembled WGS sequence"/>
</dbReference>
<keyword evidence="6 8" id="KW-0472">Membrane</keyword>
<feature type="transmembrane region" description="Helical" evidence="8">
    <location>
        <begin position="273"/>
        <end position="296"/>
    </location>
</feature>
<name>A0A0A0NI92_STRRN</name>
<reference evidence="9 10" key="1">
    <citation type="journal article" date="2018" name="J. Biol. Chem.">
        <title>Discovery of the actinoplanic acid pathway in Streptomyces rapamycinicus reveals a genetically conserved synergism with rapamycin.</title>
        <authorList>
            <person name="Mrak P."/>
            <person name="Krastel P."/>
            <person name="Pivk Lukancic P."/>
            <person name="Tao J."/>
            <person name="Pistorius D."/>
            <person name="Moore C.M."/>
        </authorList>
    </citation>
    <scope>NUCLEOTIDE SEQUENCE [LARGE SCALE GENOMIC DNA]</scope>
    <source>
        <strain evidence="9 10">NRRL 5491</strain>
    </source>
</reference>
<evidence type="ECO:0000256" key="4">
    <source>
        <dbReference type="ARBA" id="ARBA00022692"/>
    </source>
</evidence>
<protein>
    <recommendedName>
        <fullName evidence="11">Sodium:solute symporter</fullName>
    </recommendedName>
</protein>
<gene>
    <name evidence="9" type="ORF">D3C57_117530</name>
</gene>
<evidence type="ECO:0000256" key="5">
    <source>
        <dbReference type="ARBA" id="ARBA00022989"/>
    </source>
</evidence>
<feature type="transmembrane region" description="Helical" evidence="8">
    <location>
        <begin position="389"/>
        <end position="408"/>
    </location>
</feature>
<dbReference type="HOGENOM" id="CLU_018808_15_0_11"/>
<dbReference type="RefSeq" id="WP_020870147.1">
    <property type="nucleotide sequence ID" value="NC_022785.1"/>
</dbReference>
<evidence type="ECO:0000256" key="6">
    <source>
        <dbReference type="ARBA" id="ARBA00023136"/>
    </source>
</evidence>
<sequence length="515" mass="54009">MSVVLAVSLLGMCALALCGFLGRTGRTTDLAEWAVGQRNFGTLAMWFLQAGEVFTTFSFLGVAGVAYAGGNAATYAMVYLALAFLLLYFIQPRLWRLGERHGYLTQADYFTQRYGSPLYGKVVAVIGLVFLIPYLQLQITGLGMVVGLVTGSTASGRLSMVLASVLTAAFVLWSGIRGLKNSAYFKDVLTLGVMLVLAIAVPLHYTGGLGEVFRQVHEVQPQMLTVHSGERDRMWWTTSVLTSALAGGLMATPHHWPPLMAAGGPRAIRTNNVFMPLYQIALMVPITIGFTGMLVARPGGDGAGDPDGILLTLAQGALPGWATGLVVVAAAASAMVPAGAMCVGISTLVARNLLPARREAARMVVNHSVVVLAIGLALTLGILRPGLLADLQLLTVSGFIQIVPGLLAAIGRRRLLTAPGALAGLVTGEAVVTWLTLAEVETHHVNAGLVALAVNVLVAAAVTALFRRPAASPTMDSAPGAHEDGGLRKDSGPREDPGPKTRTSAAMTIEEGERP</sequence>
<feature type="transmembrane region" description="Helical" evidence="8">
    <location>
        <begin position="188"/>
        <end position="205"/>
    </location>
</feature>
<feature type="transmembrane region" description="Helical" evidence="8">
    <location>
        <begin position="72"/>
        <end position="90"/>
    </location>
</feature>
<proteinExistence type="inferred from homology"/>
<keyword evidence="5 8" id="KW-1133">Transmembrane helix</keyword>
<comment type="caution">
    <text evidence="9">The sequence shown here is derived from an EMBL/GenBank/DDBJ whole genome shotgun (WGS) entry which is preliminary data.</text>
</comment>
<dbReference type="AlphaFoldDB" id="A0A0A0NI92"/>
<dbReference type="eggNOG" id="COG0591">
    <property type="taxonomic scope" value="Bacteria"/>
</dbReference>
<dbReference type="InterPro" id="IPR001734">
    <property type="entry name" value="Na/solute_symporter"/>
</dbReference>
<dbReference type="PANTHER" id="PTHR48086:SF8">
    <property type="entry name" value="MONOCARBOXYLIC ACID PERMEASE"/>
    <property type="match status" value="1"/>
</dbReference>
<dbReference type="GO" id="GO:0005886">
    <property type="term" value="C:plasma membrane"/>
    <property type="evidence" value="ECO:0007669"/>
    <property type="project" value="TreeGrafter"/>
</dbReference>
<feature type="transmembrane region" description="Helical" evidence="8">
    <location>
        <begin position="316"/>
        <end position="343"/>
    </location>
</feature>
<evidence type="ECO:0000256" key="7">
    <source>
        <dbReference type="SAM" id="MobiDB-lite"/>
    </source>
</evidence>
<comment type="similarity">
    <text evidence="2">Belongs to the sodium:solute symporter (SSF) (TC 2.A.21) family.</text>
</comment>
<evidence type="ECO:0000313" key="9">
    <source>
        <dbReference type="EMBL" id="RLV80209.1"/>
    </source>
</evidence>
<feature type="transmembrane region" description="Helical" evidence="8">
    <location>
        <begin position="157"/>
        <end position="176"/>
    </location>
</feature>
<dbReference type="KEGG" id="src:M271_26085"/>
<feature type="transmembrane region" description="Helical" evidence="8">
    <location>
        <begin position="415"/>
        <end position="435"/>
    </location>
</feature>
<feature type="transmembrane region" description="Helical" evidence="8">
    <location>
        <begin position="234"/>
        <end position="252"/>
    </location>
</feature>
<comment type="subcellular location">
    <subcellularLocation>
        <location evidence="1">Membrane</location>
        <topology evidence="1">Multi-pass membrane protein</topology>
    </subcellularLocation>
</comment>
<dbReference type="STRING" id="1343740.M271_26085"/>
<feature type="transmembrane region" description="Helical" evidence="8">
    <location>
        <begin position="118"/>
        <end position="137"/>
    </location>
</feature>
<dbReference type="Gene3D" id="1.20.1730.10">
    <property type="entry name" value="Sodium/glucose cotransporter"/>
    <property type="match status" value="1"/>
</dbReference>
<keyword evidence="3" id="KW-0813">Transport</keyword>
<feature type="transmembrane region" description="Helical" evidence="8">
    <location>
        <begin position="447"/>
        <end position="466"/>
    </location>
</feature>
<evidence type="ECO:0000256" key="1">
    <source>
        <dbReference type="ARBA" id="ARBA00004141"/>
    </source>
</evidence>
<evidence type="ECO:0008006" key="11">
    <source>
        <dbReference type="Google" id="ProtNLM"/>
    </source>
</evidence>
<feature type="transmembrane region" description="Helical" evidence="8">
    <location>
        <begin position="6"/>
        <end position="22"/>
    </location>
</feature>
<evidence type="ECO:0000256" key="8">
    <source>
        <dbReference type="SAM" id="Phobius"/>
    </source>
</evidence>
<feature type="transmembrane region" description="Helical" evidence="8">
    <location>
        <begin position="364"/>
        <end position="383"/>
    </location>
</feature>
<dbReference type="PANTHER" id="PTHR48086">
    <property type="entry name" value="SODIUM/PROLINE SYMPORTER-RELATED"/>
    <property type="match status" value="1"/>
</dbReference>
<dbReference type="PROSITE" id="PS50283">
    <property type="entry name" value="NA_SOLUT_SYMP_3"/>
    <property type="match status" value="1"/>
</dbReference>
<evidence type="ECO:0000313" key="10">
    <source>
        <dbReference type="Proteomes" id="UP000281594"/>
    </source>
</evidence>
<dbReference type="InterPro" id="IPR050277">
    <property type="entry name" value="Sodium:Solute_Symporter"/>
</dbReference>
<feature type="transmembrane region" description="Helical" evidence="8">
    <location>
        <begin position="43"/>
        <end position="66"/>
    </location>
</feature>
<evidence type="ECO:0000256" key="3">
    <source>
        <dbReference type="ARBA" id="ARBA00022448"/>
    </source>
</evidence>
<keyword evidence="4 8" id="KW-0812">Transmembrane</keyword>
<evidence type="ECO:0000256" key="2">
    <source>
        <dbReference type="ARBA" id="ARBA00006434"/>
    </source>
</evidence>
<feature type="compositionally biased region" description="Basic and acidic residues" evidence="7">
    <location>
        <begin position="481"/>
        <end position="499"/>
    </location>
</feature>
<accession>A0A0A0NI92</accession>
<feature type="region of interest" description="Disordered" evidence="7">
    <location>
        <begin position="471"/>
        <end position="515"/>
    </location>
</feature>